<keyword evidence="5" id="KW-0221">Differentiation</keyword>
<dbReference type="OMA" id="KFMGEGQ"/>
<feature type="region of interest" description="Disordered" evidence="7">
    <location>
        <begin position="1"/>
        <end position="20"/>
    </location>
</feature>
<comment type="caution">
    <text evidence="9">The sequence shown here is derived from an EMBL/GenBank/DDBJ whole genome shotgun (WGS) entry which is preliminary data.</text>
</comment>
<keyword evidence="10" id="KW-1185">Reference proteome</keyword>
<keyword evidence="3" id="KW-0963">Cytoplasm</keyword>
<feature type="compositionally biased region" description="Pro residues" evidence="7">
    <location>
        <begin position="1150"/>
        <end position="1166"/>
    </location>
</feature>
<dbReference type="InterPro" id="IPR048561">
    <property type="entry name" value="Dab_PTB"/>
</dbReference>
<feature type="compositionally biased region" description="Basic and acidic residues" evidence="7">
    <location>
        <begin position="878"/>
        <end position="909"/>
    </location>
</feature>
<dbReference type="GO" id="GO:0005737">
    <property type="term" value="C:cytoplasm"/>
    <property type="evidence" value="ECO:0007669"/>
    <property type="project" value="UniProtKB-SubCell"/>
</dbReference>
<feature type="region of interest" description="Disordered" evidence="7">
    <location>
        <begin position="555"/>
        <end position="751"/>
    </location>
</feature>
<feature type="compositionally biased region" description="Basic and acidic residues" evidence="7">
    <location>
        <begin position="691"/>
        <end position="704"/>
    </location>
</feature>
<accession>A0A553PAU4</accession>
<keyword evidence="4" id="KW-0597">Phosphoprotein</keyword>
<evidence type="ECO:0000313" key="10">
    <source>
        <dbReference type="Proteomes" id="UP000318571"/>
    </source>
</evidence>
<dbReference type="EMBL" id="VCGU01000005">
    <property type="protein sequence ID" value="TRY74805.1"/>
    <property type="molecule type" value="Genomic_DNA"/>
</dbReference>
<evidence type="ECO:0000256" key="1">
    <source>
        <dbReference type="ARBA" id="ARBA00004496"/>
    </source>
</evidence>
<dbReference type="CDD" id="cd01215">
    <property type="entry name" value="PTB_Dab"/>
    <property type="match status" value="1"/>
</dbReference>
<dbReference type="InterPro" id="IPR006020">
    <property type="entry name" value="PTB/PI_dom"/>
</dbReference>
<sequence>MSGFNMAQHQSSPSLFPTNSLERQNSDLMQASSTSQSNLDLNSLYSMSATPMGMQYNMMQQPQFQMGFTPTRAAPPAPAPAPNFSGFPASPASQNFAEFSMPQNPTTPIPIQHRLLSPSSSSGITPSQSTASFTEPGPITSHDATGTSAHSLEFLVKNDHQISNPARKEELGLEPSTPVDEPANMATPSGDDIGFEPINDAANNDVIEVMDGEKALRINKKDGSVVRPQAPVKEEPTMERPGFATFFRRNRTIPVANLNANANAIVTNPLDNNNLHPEGRTGGNEQKFMGEGQIYKGKLIGVLAVQEARGDRMCQDALQELKMAIKASGEHKQKVIIHIAVDGLKIRDEKSGDCLYHHPVHKISFIAQDMADNRAFGYIYGSPENGHRFFGIKTEKQAGQVVVAMRDLFQVVFELKKKEIDEAKEQLSKDRRELMQQALQQQQAGQGSVATFPEQAMGLRSQQPDIVPTSSGFDDLLGLESQLTSIQAGIHQIDNITPNTIPMTLNTDSMMPLGGQMSQAQAMTSMVSSGPQMRVAGGIIVSSASGTTQKTYPQAIMNTGPVSKPDSFGATPFLPPPPSRSRQRPGEGNPPQQQPQFQNQSTPFGNYFQGANQFSQPQVQQQTQQVSTAQQQAPAGSHGFNGFSNTPFQPSSGQIMDPNRLHSTSDPVERKSDSSGVFTDLDPLGVGKGKAFVDKKDFFSEKKSPTQRVPMSAMTGGSLSPTQSSDALSSVGSERNPSSSSQVYQPSPLATANAGGFADTFSFSDSLSGGSSFGTHIQPPSEKTFSTSNVNQNQVRRHRDSPALWSREQTDMASFGTRTKNPSGYFTTGRPGSGRYASVPINVSSQSGTRSLKVSLPPEETQAQKVDPRYGSIPHLESSPRRYCKQDSMDDQPRSSPDRIPPKLPDKPSKTLSNGSPPPLPPKKPVSQQNSWRSTEPEPQAAPSEAYPREDIYDFPPEPMIGKSNLTQEESRKCITDILCYNQSLQPQILPVPSITNYDITLEELSKMSVMELNDKMQRGQLPQELKGMSIFELVEHISSELQTSKKRTTNASQDTMEVPSLGVIKPSFSDNFVSASALPADLNQVAQKVPIPKLMAIHLDDERSISSMSPGPPSAMRLKEGDDVFDLGVSGSALESPQVDKPKSLGSSPAPPKVPPRPGEPPVEPIAPNFDDNFAEDEMTKEEREQKEKNDRYAVLREFQIEEDMRRALESPSDELVNQDRETDDELEIRAAESKGDQQNKVEEDSPSSWKEEQSSEYFEPRVCSSEGSPCSDSGSDKADSEEDDDPGSAELEVNHPQEELEGDFERDEDRKRDSQIPLCHPESSDMNLSRNGSQRSDSRGNSAQPPMNPDDSFEHTFGHMDNQLVSKETSGWAKFDEGPDSLELSHESGQFDSSTPSHTYSPRKNVSLSEKTQPHMAPFLSQGRIRQPSRSSQDGFESDLEVQKYSQPRSNHTITTTPFKSRSSLDWWPASGESPSRGDRKPRLQQSNRGGSANPFGSDSFTPPMSSFQSQLSRSHTPVTPSAFQRENSHRYEDGYSIGSNLSEIEQPTTNGNIFDAHFEDVQFKVHAKVLDDTAVPKSDSINIFDVKDDPFDDDFFH</sequence>
<evidence type="ECO:0000256" key="2">
    <source>
        <dbReference type="ARBA" id="ARBA00022473"/>
    </source>
</evidence>
<evidence type="ECO:0000256" key="5">
    <source>
        <dbReference type="ARBA" id="ARBA00022782"/>
    </source>
</evidence>
<organism evidence="9 10">
    <name type="scientific">Tigriopus californicus</name>
    <name type="common">Marine copepod</name>
    <dbReference type="NCBI Taxonomy" id="6832"/>
    <lineage>
        <taxon>Eukaryota</taxon>
        <taxon>Metazoa</taxon>
        <taxon>Ecdysozoa</taxon>
        <taxon>Arthropoda</taxon>
        <taxon>Crustacea</taxon>
        <taxon>Multicrustacea</taxon>
        <taxon>Hexanauplia</taxon>
        <taxon>Copepoda</taxon>
        <taxon>Harpacticoida</taxon>
        <taxon>Harpacticidae</taxon>
        <taxon>Tigriopus</taxon>
    </lineage>
</organism>
<feature type="compositionally biased region" description="Polar residues" evidence="7">
    <location>
        <begin position="816"/>
        <end position="826"/>
    </location>
</feature>
<feature type="compositionally biased region" description="Polar residues" evidence="7">
    <location>
        <begin position="1446"/>
        <end position="1466"/>
    </location>
</feature>
<dbReference type="Pfam" id="PF00640">
    <property type="entry name" value="PID"/>
    <property type="match status" value="1"/>
</dbReference>
<dbReference type="GO" id="GO:0030154">
    <property type="term" value="P:cell differentiation"/>
    <property type="evidence" value="ECO:0007669"/>
    <property type="project" value="UniProtKB-KW"/>
</dbReference>
<dbReference type="FunFam" id="2.30.29.30:FF:000262">
    <property type="entry name" value="Disabled, isoform F"/>
    <property type="match status" value="1"/>
</dbReference>
<feature type="compositionally biased region" description="Low complexity" evidence="7">
    <location>
        <begin position="615"/>
        <end position="634"/>
    </location>
</feature>
<feature type="compositionally biased region" description="Low complexity" evidence="7">
    <location>
        <begin position="586"/>
        <end position="600"/>
    </location>
</feature>
<feature type="compositionally biased region" description="Basic and acidic residues" evidence="7">
    <location>
        <begin position="1182"/>
        <end position="1210"/>
    </location>
</feature>
<evidence type="ECO:0000256" key="7">
    <source>
        <dbReference type="SAM" id="MobiDB-lite"/>
    </source>
</evidence>
<feature type="compositionally biased region" description="Low complexity" evidence="7">
    <location>
        <begin position="1265"/>
        <end position="1275"/>
    </location>
</feature>
<comment type="subcellular location">
    <subcellularLocation>
        <location evidence="1">Cytoplasm</location>
    </subcellularLocation>
</comment>
<feature type="compositionally biased region" description="Low complexity" evidence="7">
    <location>
        <begin position="117"/>
        <end position="132"/>
    </location>
</feature>
<dbReference type="SMART" id="SM00462">
    <property type="entry name" value="PTB"/>
    <property type="match status" value="1"/>
</dbReference>
<feature type="domain" description="PID" evidence="8">
    <location>
        <begin position="295"/>
        <end position="423"/>
    </location>
</feature>
<name>A0A553PAU4_TIGCA</name>
<feature type="compositionally biased region" description="Polar residues" evidence="7">
    <location>
        <begin position="781"/>
        <end position="794"/>
    </location>
</feature>
<feature type="compositionally biased region" description="Polar residues" evidence="7">
    <location>
        <begin position="841"/>
        <end position="852"/>
    </location>
</feature>
<dbReference type="PANTHER" id="PTHR47695:SF3">
    <property type="entry name" value="PID DOMAIN-CONTAINING PROTEIN"/>
    <property type="match status" value="1"/>
</dbReference>
<proteinExistence type="predicted"/>
<feature type="compositionally biased region" description="Polar residues" evidence="7">
    <location>
        <begin position="642"/>
        <end position="654"/>
    </location>
</feature>
<protein>
    <recommendedName>
        <fullName evidence="8">PID domain-containing protein</fullName>
    </recommendedName>
</protein>
<dbReference type="PROSITE" id="PS01179">
    <property type="entry name" value="PID"/>
    <property type="match status" value="1"/>
</dbReference>
<feature type="region of interest" description="Disordered" evidence="7">
    <location>
        <begin position="768"/>
        <end position="966"/>
    </location>
</feature>
<feature type="compositionally biased region" description="Polar residues" evidence="7">
    <location>
        <begin position="1389"/>
        <end position="1413"/>
    </location>
</feature>
<feature type="compositionally biased region" description="Polar residues" evidence="7">
    <location>
        <begin position="601"/>
        <end position="614"/>
    </location>
</feature>
<feature type="coiled-coil region" evidence="6">
    <location>
        <begin position="413"/>
        <end position="444"/>
    </location>
</feature>
<gene>
    <name evidence="9" type="ORF">TCAL_06390</name>
</gene>
<dbReference type="InterPro" id="IPR011993">
    <property type="entry name" value="PH-like_dom_sf"/>
</dbReference>
<feature type="region of interest" description="Disordered" evidence="7">
    <location>
        <begin position="1128"/>
        <end position="1537"/>
    </location>
</feature>
<dbReference type="Proteomes" id="UP000318571">
    <property type="component" value="Chromosome 2"/>
</dbReference>
<dbReference type="Gene3D" id="2.30.29.30">
    <property type="entry name" value="Pleckstrin-homology domain (PH domain)/Phosphotyrosine-binding domain (PTB)"/>
    <property type="match status" value="1"/>
</dbReference>
<reference evidence="9 10" key="1">
    <citation type="journal article" date="2018" name="Nat. Ecol. Evol.">
        <title>Genomic signatures of mitonuclear coevolution across populations of Tigriopus californicus.</title>
        <authorList>
            <person name="Barreto F.S."/>
            <person name="Watson E.T."/>
            <person name="Lima T.G."/>
            <person name="Willett C.S."/>
            <person name="Edmands S."/>
            <person name="Li W."/>
            <person name="Burton R.S."/>
        </authorList>
    </citation>
    <scope>NUCLEOTIDE SEQUENCE [LARGE SCALE GENOMIC DNA]</scope>
    <source>
        <strain evidence="9 10">San Diego</strain>
    </source>
</reference>
<evidence type="ECO:0000256" key="4">
    <source>
        <dbReference type="ARBA" id="ARBA00022553"/>
    </source>
</evidence>
<feature type="compositionally biased region" description="Basic and acidic residues" evidence="7">
    <location>
        <begin position="1229"/>
        <end position="1255"/>
    </location>
</feature>
<feature type="compositionally biased region" description="Polar residues" evidence="7">
    <location>
        <begin position="715"/>
        <end position="736"/>
    </location>
</feature>
<feature type="compositionally biased region" description="Polar residues" evidence="7">
    <location>
        <begin position="1486"/>
        <end position="1528"/>
    </location>
</feature>
<feature type="compositionally biased region" description="Low complexity" evidence="7">
    <location>
        <begin position="737"/>
        <end position="748"/>
    </location>
</feature>
<evidence type="ECO:0000256" key="3">
    <source>
        <dbReference type="ARBA" id="ARBA00022490"/>
    </source>
</evidence>
<dbReference type="SUPFAM" id="SSF50729">
    <property type="entry name" value="PH domain-like"/>
    <property type="match status" value="1"/>
</dbReference>
<keyword evidence="6" id="KW-0175">Coiled coil</keyword>
<keyword evidence="2" id="KW-0217">Developmental protein</keyword>
<evidence type="ECO:0000256" key="6">
    <source>
        <dbReference type="SAM" id="Coils"/>
    </source>
</evidence>
<dbReference type="PANTHER" id="PTHR47695">
    <property type="entry name" value="PID DOMAIN-CONTAINING PROTEIN"/>
    <property type="match status" value="1"/>
</dbReference>
<evidence type="ECO:0000313" key="9">
    <source>
        <dbReference type="EMBL" id="TRY74805.1"/>
    </source>
</evidence>
<evidence type="ECO:0000259" key="8">
    <source>
        <dbReference type="PROSITE" id="PS01179"/>
    </source>
</evidence>
<feature type="compositionally biased region" description="Polar residues" evidence="7">
    <location>
        <begin position="1326"/>
        <end position="1347"/>
    </location>
</feature>
<dbReference type="STRING" id="6832.A0A553PAU4"/>
<feature type="region of interest" description="Disordered" evidence="7">
    <location>
        <begin position="117"/>
        <end position="145"/>
    </location>
</feature>